<organism evidence="2 3">
    <name type="scientific">Rhodovarius crocodyli</name>
    <dbReference type="NCBI Taxonomy" id="1979269"/>
    <lineage>
        <taxon>Bacteria</taxon>
        <taxon>Pseudomonadati</taxon>
        <taxon>Pseudomonadota</taxon>
        <taxon>Alphaproteobacteria</taxon>
        <taxon>Acetobacterales</taxon>
        <taxon>Roseomonadaceae</taxon>
        <taxon>Rhodovarius</taxon>
    </lineage>
</organism>
<dbReference type="Proteomes" id="UP000282957">
    <property type="component" value="Unassembled WGS sequence"/>
</dbReference>
<comment type="caution">
    <text evidence="2">The sequence shown here is derived from an EMBL/GenBank/DDBJ whole genome shotgun (WGS) entry which is preliminary data.</text>
</comment>
<evidence type="ECO:0000313" key="3">
    <source>
        <dbReference type="Proteomes" id="UP000282957"/>
    </source>
</evidence>
<feature type="region of interest" description="Disordered" evidence="1">
    <location>
        <begin position="46"/>
        <end position="65"/>
    </location>
</feature>
<dbReference type="AlphaFoldDB" id="A0A437MF17"/>
<protein>
    <submittedName>
        <fullName evidence="2">Uncharacterized protein</fullName>
    </submittedName>
</protein>
<name>A0A437MF17_9PROT</name>
<accession>A0A437MF17</accession>
<evidence type="ECO:0000313" key="2">
    <source>
        <dbReference type="EMBL" id="RVT96223.1"/>
    </source>
</evidence>
<keyword evidence="3" id="KW-1185">Reference proteome</keyword>
<gene>
    <name evidence="2" type="ORF">EOD42_14005</name>
</gene>
<dbReference type="OrthoDB" id="6064800at2"/>
<proteinExistence type="predicted"/>
<evidence type="ECO:0000256" key="1">
    <source>
        <dbReference type="SAM" id="MobiDB-lite"/>
    </source>
</evidence>
<sequence>MWTCRHCGLEIMFRAVDPEIDEEGCFFLCPGCQARNALVNIGRGGEADPVALAQPPEEPEAEGAS</sequence>
<dbReference type="EMBL" id="SACL01000004">
    <property type="protein sequence ID" value="RVT96223.1"/>
    <property type="molecule type" value="Genomic_DNA"/>
</dbReference>
<reference evidence="2 3" key="1">
    <citation type="submission" date="2019-01" db="EMBL/GenBank/DDBJ databases">
        <authorList>
            <person name="Chen W.-M."/>
        </authorList>
    </citation>
    <scope>NUCLEOTIDE SEQUENCE [LARGE SCALE GENOMIC DNA]</scope>
    <source>
        <strain evidence="2 3">CCP-6</strain>
    </source>
</reference>